<protein>
    <submittedName>
        <fullName evidence="1">Uncharacterized protein</fullName>
    </submittedName>
</protein>
<evidence type="ECO:0000313" key="1">
    <source>
        <dbReference type="EMBL" id="KAG0426963.1"/>
    </source>
</evidence>
<comment type="caution">
    <text evidence="1">The sequence shown here is derived from an EMBL/GenBank/DDBJ whole genome shotgun (WGS) entry which is preliminary data.</text>
</comment>
<organism evidence="1 2">
    <name type="scientific">Ixodes persulcatus</name>
    <name type="common">Taiga tick</name>
    <dbReference type="NCBI Taxonomy" id="34615"/>
    <lineage>
        <taxon>Eukaryota</taxon>
        <taxon>Metazoa</taxon>
        <taxon>Ecdysozoa</taxon>
        <taxon>Arthropoda</taxon>
        <taxon>Chelicerata</taxon>
        <taxon>Arachnida</taxon>
        <taxon>Acari</taxon>
        <taxon>Parasitiformes</taxon>
        <taxon>Ixodida</taxon>
        <taxon>Ixodoidea</taxon>
        <taxon>Ixodidae</taxon>
        <taxon>Ixodinae</taxon>
        <taxon>Ixodes</taxon>
    </lineage>
</organism>
<accession>A0AC60Q0G7</accession>
<dbReference type="Proteomes" id="UP000805193">
    <property type="component" value="Unassembled WGS sequence"/>
</dbReference>
<dbReference type="EMBL" id="JABSTQ010009669">
    <property type="protein sequence ID" value="KAG0426963.1"/>
    <property type="molecule type" value="Genomic_DNA"/>
</dbReference>
<name>A0AC60Q0G7_IXOPE</name>
<sequence length="61" mass="6827">MPIPRLVNQKQPTNPKSSYTASKFWDGRLPGHQSQELPAQPIRERLLAKSGPDSRGVKLDC</sequence>
<keyword evidence="2" id="KW-1185">Reference proteome</keyword>
<reference evidence="1 2" key="1">
    <citation type="journal article" date="2020" name="Cell">
        <title>Large-Scale Comparative Analyses of Tick Genomes Elucidate Their Genetic Diversity and Vector Capacities.</title>
        <authorList>
            <consortium name="Tick Genome and Microbiome Consortium (TIGMIC)"/>
            <person name="Jia N."/>
            <person name="Wang J."/>
            <person name="Shi W."/>
            <person name="Du L."/>
            <person name="Sun Y."/>
            <person name="Zhan W."/>
            <person name="Jiang J.F."/>
            <person name="Wang Q."/>
            <person name="Zhang B."/>
            <person name="Ji P."/>
            <person name="Bell-Sakyi L."/>
            <person name="Cui X.M."/>
            <person name="Yuan T.T."/>
            <person name="Jiang B.G."/>
            <person name="Yang W.F."/>
            <person name="Lam T.T."/>
            <person name="Chang Q.C."/>
            <person name="Ding S.J."/>
            <person name="Wang X.J."/>
            <person name="Zhu J.G."/>
            <person name="Ruan X.D."/>
            <person name="Zhao L."/>
            <person name="Wei J.T."/>
            <person name="Ye R.Z."/>
            <person name="Que T.C."/>
            <person name="Du C.H."/>
            <person name="Zhou Y.H."/>
            <person name="Cheng J.X."/>
            <person name="Dai P.F."/>
            <person name="Guo W.B."/>
            <person name="Han X.H."/>
            <person name="Huang E.J."/>
            <person name="Li L.F."/>
            <person name="Wei W."/>
            <person name="Gao Y.C."/>
            <person name="Liu J.Z."/>
            <person name="Shao H.Z."/>
            <person name="Wang X."/>
            <person name="Wang C.C."/>
            <person name="Yang T.C."/>
            <person name="Huo Q.B."/>
            <person name="Li W."/>
            <person name="Chen H.Y."/>
            <person name="Chen S.E."/>
            <person name="Zhou L.G."/>
            <person name="Ni X.B."/>
            <person name="Tian J.H."/>
            <person name="Sheng Y."/>
            <person name="Liu T."/>
            <person name="Pan Y.S."/>
            <person name="Xia L.Y."/>
            <person name="Li J."/>
            <person name="Zhao F."/>
            <person name="Cao W.C."/>
        </authorList>
    </citation>
    <scope>NUCLEOTIDE SEQUENCE [LARGE SCALE GENOMIC DNA]</scope>
    <source>
        <strain evidence="1">Iper-2018</strain>
    </source>
</reference>
<gene>
    <name evidence="1" type="ORF">HPB47_025945</name>
</gene>
<evidence type="ECO:0000313" key="2">
    <source>
        <dbReference type="Proteomes" id="UP000805193"/>
    </source>
</evidence>
<proteinExistence type="predicted"/>